<feature type="compositionally biased region" description="Pro residues" evidence="1">
    <location>
        <begin position="181"/>
        <end position="194"/>
    </location>
</feature>
<feature type="compositionally biased region" description="Low complexity" evidence="1">
    <location>
        <begin position="131"/>
        <end position="145"/>
    </location>
</feature>
<feature type="compositionally biased region" description="Low complexity" evidence="1">
    <location>
        <begin position="19"/>
        <end position="32"/>
    </location>
</feature>
<organism evidence="2">
    <name type="scientific">uncultured Thermomicrobiales bacterium</name>
    <dbReference type="NCBI Taxonomy" id="1645740"/>
    <lineage>
        <taxon>Bacteria</taxon>
        <taxon>Pseudomonadati</taxon>
        <taxon>Thermomicrobiota</taxon>
        <taxon>Thermomicrobia</taxon>
        <taxon>Thermomicrobiales</taxon>
        <taxon>environmental samples</taxon>
    </lineage>
</organism>
<feature type="compositionally biased region" description="Basic residues" evidence="1">
    <location>
        <begin position="38"/>
        <end position="49"/>
    </location>
</feature>
<feature type="compositionally biased region" description="Basic and acidic residues" evidence="1">
    <location>
        <begin position="231"/>
        <end position="241"/>
    </location>
</feature>
<evidence type="ECO:0000256" key="1">
    <source>
        <dbReference type="SAM" id="MobiDB-lite"/>
    </source>
</evidence>
<name>A0A6J4VUT3_9BACT</name>
<dbReference type="AlphaFoldDB" id="A0A6J4VUT3"/>
<feature type="compositionally biased region" description="Basic residues" evidence="1">
    <location>
        <begin position="204"/>
        <end position="216"/>
    </location>
</feature>
<feature type="compositionally biased region" description="Basic and acidic residues" evidence="1">
    <location>
        <begin position="50"/>
        <end position="61"/>
    </location>
</feature>
<reference evidence="2" key="1">
    <citation type="submission" date="2020-02" db="EMBL/GenBank/DDBJ databases">
        <authorList>
            <person name="Meier V. D."/>
        </authorList>
    </citation>
    <scope>NUCLEOTIDE SEQUENCE</scope>
    <source>
        <strain evidence="2">AVDCRST_MAG18</strain>
    </source>
</reference>
<gene>
    <name evidence="2" type="ORF">AVDCRST_MAG18-4844</name>
</gene>
<feature type="compositionally biased region" description="Gly residues" evidence="1">
    <location>
        <begin position="155"/>
        <end position="164"/>
    </location>
</feature>
<evidence type="ECO:0000313" key="2">
    <source>
        <dbReference type="EMBL" id="CAA9590017.1"/>
    </source>
</evidence>
<feature type="non-terminal residue" evidence="2">
    <location>
        <position position="1"/>
    </location>
</feature>
<accession>A0A6J4VUT3</accession>
<protein>
    <submittedName>
        <fullName evidence="2">Salicylate esterase</fullName>
    </submittedName>
</protein>
<feature type="region of interest" description="Disordered" evidence="1">
    <location>
        <begin position="19"/>
        <end position="256"/>
    </location>
</feature>
<feature type="non-terminal residue" evidence="2">
    <location>
        <position position="256"/>
    </location>
</feature>
<proteinExistence type="predicted"/>
<feature type="compositionally biased region" description="Basic residues" evidence="1">
    <location>
        <begin position="71"/>
        <end position="88"/>
    </location>
</feature>
<sequence length="256" mass="27419">EHVRPGAWGGFRGLELAEGHPAAARRGAPGLHADPHGVRRARAPQSRRYRPGDAHPRRGRDVAVGGTVRGCPRRAQLRRECHHRRRGVGARSPRPARVSRRQCAARWRVDGGPDGPGPADLPRARRRPRRAVVAARSRLPRSPGRGSAGHPGVAGTDGGAGPAHGGRSRLAGAQLRAPSRPDLPGPGAPAPPRRTGPAANLHLLHPHRRPLRRVRRARADRTRLALPGAGERPRRADDGPRRPRGHAARPARAGGM</sequence>
<dbReference type="EMBL" id="CADCWN010000388">
    <property type="protein sequence ID" value="CAA9590017.1"/>
    <property type="molecule type" value="Genomic_DNA"/>
</dbReference>